<organism evidence="2 3">
    <name type="scientific">candidate division TA06 bacterium DG_78</name>
    <dbReference type="NCBI Taxonomy" id="1703772"/>
    <lineage>
        <taxon>Bacteria</taxon>
        <taxon>Bacteria division TA06</taxon>
    </lineage>
</organism>
<dbReference type="Proteomes" id="UP000051012">
    <property type="component" value="Unassembled WGS sequence"/>
</dbReference>
<dbReference type="Pfam" id="PF13229">
    <property type="entry name" value="Beta_helix"/>
    <property type="match status" value="1"/>
</dbReference>
<dbReference type="InterPro" id="IPR011050">
    <property type="entry name" value="Pectin_lyase_fold/virulence"/>
</dbReference>
<evidence type="ECO:0000313" key="3">
    <source>
        <dbReference type="Proteomes" id="UP000051012"/>
    </source>
</evidence>
<dbReference type="AlphaFoldDB" id="A0A0S7YFD1"/>
<dbReference type="GO" id="GO:0009279">
    <property type="term" value="C:cell outer membrane"/>
    <property type="evidence" value="ECO:0007669"/>
    <property type="project" value="UniProtKB-SubCell"/>
</dbReference>
<gene>
    <name evidence="2" type="ORF">AMJ52_03810</name>
</gene>
<accession>A0A0S7YFD1</accession>
<protein>
    <recommendedName>
        <fullName evidence="1">Right handed beta helix domain-containing protein</fullName>
    </recommendedName>
</protein>
<feature type="domain" description="Right handed beta helix" evidence="1">
    <location>
        <begin position="49"/>
        <end position="141"/>
    </location>
</feature>
<dbReference type="SUPFAM" id="SSF51126">
    <property type="entry name" value="Pectin lyase-like"/>
    <property type="match status" value="1"/>
</dbReference>
<evidence type="ECO:0000259" key="1">
    <source>
        <dbReference type="Pfam" id="PF13229"/>
    </source>
</evidence>
<dbReference type="InterPro" id="IPR012334">
    <property type="entry name" value="Pectin_lyas_fold"/>
</dbReference>
<dbReference type="GO" id="GO:0005576">
    <property type="term" value="C:extracellular region"/>
    <property type="evidence" value="ECO:0007669"/>
    <property type="project" value="UniProtKB-SubCell"/>
</dbReference>
<evidence type="ECO:0000313" key="2">
    <source>
        <dbReference type="EMBL" id="KPJ73366.1"/>
    </source>
</evidence>
<feature type="non-terminal residue" evidence="2">
    <location>
        <position position="1"/>
    </location>
</feature>
<dbReference type="InterPro" id="IPR039448">
    <property type="entry name" value="Beta_helix"/>
</dbReference>
<dbReference type="EMBL" id="LJNI01000035">
    <property type="protein sequence ID" value="KPJ73366.1"/>
    <property type="molecule type" value="Genomic_DNA"/>
</dbReference>
<dbReference type="Gene3D" id="2.160.20.10">
    <property type="entry name" value="Single-stranded right-handed beta-helix, Pectin lyase-like"/>
    <property type="match status" value="1"/>
</dbReference>
<proteinExistence type="predicted"/>
<comment type="caution">
    <text evidence="2">The sequence shown here is derived from an EMBL/GenBank/DDBJ whole genome shotgun (WGS) entry which is preliminary data.</text>
</comment>
<name>A0A0S7YFD1_UNCT6</name>
<sequence>SEPAISDCIFFQNTGGAGGGGGAIALHWGSNPNITNCVFSQNTAGEGGGVFCLDSDPTITYCIFAKNEATGFSAGGGLQGRSAHPTIINCTFTENTAITRGGGINFKYYTHAVITNCILWNDTPEEIYAEDGDPIVTYCDVQGGWTGTGNIDADPLFADTANGDYHLSWINFPIEDSTKSPCIDAGDPASLLDPDSTIADMGALYFSQEVGIREETTKPITFYQGPTIFSGPLVLPQGKNCRIYDITGREIDANHLLPGVYFIEVKGYIINKVIKVK</sequence>
<reference evidence="2 3" key="1">
    <citation type="journal article" date="2015" name="Microbiome">
        <title>Genomic resolution of linkages in carbon, nitrogen, and sulfur cycling among widespread estuary sediment bacteria.</title>
        <authorList>
            <person name="Baker B.J."/>
            <person name="Lazar C.S."/>
            <person name="Teske A.P."/>
            <person name="Dick G.J."/>
        </authorList>
    </citation>
    <scope>NUCLEOTIDE SEQUENCE [LARGE SCALE GENOMIC DNA]</scope>
    <source>
        <strain evidence="2">DG_78</strain>
    </source>
</reference>
<dbReference type="PANTHER" id="PTHR11319">
    <property type="entry name" value="G PROTEIN-COUPLED RECEPTOR-RELATED"/>
    <property type="match status" value="1"/>
</dbReference>
<dbReference type="PANTHER" id="PTHR11319:SF35">
    <property type="entry name" value="OUTER MEMBRANE PROTEIN PMPC-RELATED"/>
    <property type="match status" value="1"/>
</dbReference>